<dbReference type="Proteomes" id="UP000233551">
    <property type="component" value="Unassembled WGS sequence"/>
</dbReference>
<accession>A0A2I0J6I0</accession>
<gene>
    <name evidence="2" type="ORF">CRG98_027795</name>
</gene>
<feature type="region of interest" description="Disordered" evidence="1">
    <location>
        <begin position="1"/>
        <end position="23"/>
    </location>
</feature>
<evidence type="ECO:0000313" key="2">
    <source>
        <dbReference type="EMBL" id="PKI51822.1"/>
    </source>
</evidence>
<keyword evidence="3" id="KW-1185">Reference proteome</keyword>
<name>A0A2I0J6I0_PUNGR</name>
<evidence type="ECO:0000313" key="3">
    <source>
        <dbReference type="Proteomes" id="UP000233551"/>
    </source>
</evidence>
<protein>
    <submittedName>
        <fullName evidence="2">Uncharacterized protein</fullName>
    </submittedName>
</protein>
<evidence type="ECO:0000256" key="1">
    <source>
        <dbReference type="SAM" id="MobiDB-lite"/>
    </source>
</evidence>
<reference evidence="2 3" key="1">
    <citation type="submission" date="2017-11" db="EMBL/GenBank/DDBJ databases">
        <title>De-novo sequencing of pomegranate (Punica granatum L.) genome.</title>
        <authorList>
            <person name="Akparov Z."/>
            <person name="Amiraslanov A."/>
            <person name="Hajiyeva S."/>
            <person name="Abbasov M."/>
            <person name="Kaur K."/>
            <person name="Hamwieh A."/>
            <person name="Solovyev V."/>
            <person name="Salamov A."/>
            <person name="Braich B."/>
            <person name="Kosarev P."/>
            <person name="Mahmoud A."/>
            <person name="Hajiyev E."/>
            <person name="Babayeva S."/>
            <person name="Izzatullayeva V."/>
            <person name="Mammadov A."/>
            <person name="Mammadov A."/>
            <person name="Sharifova S."/>
            <person name="Ojaghi J."/>
            <person name="Eynullazada K."/>
            <person name="Bayramov B."/>
            <person name="Abdulazimova A."/>
            <person name="Shahmuradov I."/>
        </authorList>
    </citation>
    <scope>NUCLEOTIDE SEQUENCE [LARGE SCALE GENOMIC DNA]</scope>
    <source>
        <strain evidence="3">cv. AG2017</strain>
        <tissue evidence="2">Leaf</tissue>
    </source>
</reference>
<proteinExistence type="predicted"/>
<sequence>MDSRRGHSPSIVSPATITPPLSKADPEIKQRWAINSMCPATISNNPTAARGRPDGGVAVWMAQPPARYHMWGKDRYRVSDSSSNHLFKCIHSCFSYFAQLITMDPCACLQASWTG</sequence>
<comment type="caution">
    <text evidence="2">The sequence shown here is derived from an EMBL/GenBank/DDBJ whole genome shotgun (WGS) entry which is preliminary data.</text>
</comment>
<dbReference type="AlphaFoldDB" id="A0A2I0J6I0"/>
<organism evidence="2 3">
    <name type="scientific">Punica granatum</name>
    <name type="common">Pomegranate</name>
    <dbReference type="NCBI Taxonomy" id="22663"/>
    <lineage>
        <taxon>Eukaryota</taxon>
        <taxon>Viridiplantae</taxon>
        <taxon>Streptophyta</taxon>
        <taxon>Embryophyta</taxon>
        <taxon>Tracheophyta</taxon>
        <taxon>Spermatophyta</taxon>
        <taxon>Magnoliopsida</taxon>
        <taxon>eudicotyledons</taxon>
        <taxon>Gunneridae</taxon>
        <taxon>Pentapetalae</taxon>
        <taxon>rosids</taxon>
        <taxon>malvids</taxon>
        <taxon>Myrtales</taxon>
        <taxon>Lythraceae</taxon>
        <taxon>Punica</taxon>
    </lineage>
</organism>
<dbReference type="EMBL" id="PGOL01001989">
    <property type="protein sequence ID" value="PKI51822.1"/>
    <property type="molecule type" value="Genomic_DNA"/>
</dbReference>